<evidence type="ECO:0000313" key="3">
    <source>
        <dbReference type="Proteomes" id="UP000250572"/>
    </source>
</evidence>
<feature type="compositionally biased region" description="Polar residues" evidence="1">
    <location>
        <begin position="235"/>
        <end position="249"/>
    </location>
</feature>
<dbReference type="InterPro" id="IPR029340">
    <property type="entry name" value="FAM222"/>
</dbReference>
<sequence>MEKLSAPRCSADQPASSAATGSEDIVALSSFSLPSLSSATHEAAGGFHTMWAFVRIPDCAWHLFSDRHWGSTMAGVRLQLLGPDPCINEGAISGLKIALALSLIPRGDTVQRMRSAPFPTPAELDAYAKKVANNPLTIKIFPNSVKVPQRNHVRRTVNGLDTSGQRYSPYPPSQASAKTGLLAIVKAPSVKGVLKDFDGSRARLHSEVSMNPPTGPYQVASTSTLNHHPPLASLPQPQHSLTHQQQDLPQTLHLPLSQPQAHTQSLRHPPPLALHPQGPSRLQTLTQHPALGHPQGPPAVMLQQQLPPGPQASRKLPDGDAPPNVTVSTSTIPLSMAAGLHQARQADLSTIVHQLNQFCQARVQGPGPSSMCEGQIANPSPISRNLLISACSRVSMHSNPATPGFPPPNCVIGPQEKATAPMGAHPPPSVAGLNHLPSIHADPQHLQHHVHPPPNPLQHTAQQQKMRSWNPHQLTHVPHIQNSMTHLCKQPSRDPSFQFKGMGYPGEVLGGQPYSLKPPLDRPTPSPPVNSNMPGPMAHYTNGHYFQSHIWSSSILPTPNSDSSGSQDVAMPFHNAGPGGCTTLDCGPPGGPHYRLATSSTTSSSGQTNLMQTADYLGGDFQTPYFRDQNLGLMGKMHRPPLSRVGPEVGDGRTALIQHPGYRKGSVGFVDTEEVCFNAMQNLKPRRSFPAPQPEKSDAVRVEEMNWNKWNTNLVNISEDPGCCDRSEQPDLDRPSRGFNRGRSWRGIFMESTWRRRRPSQSTEMSPLNT</sequence>
<evidence type="ECO:0000313" key="2">
    <source>
        <dbReference type="EMBL" id="PWA23228.1"/>
    </source>
</evidence>
<name>A0A315VIF6_GAMAF</name>
<feature type="region of interest" description="Disordered" evidence="1">
    <location>
        <begin position="206"/>
        <end position="321"/>
    </location>
</feature>
<comment type="caution">
    <text evidence="2">The sequence shown here is derived from an EMBL/GenBank/DDBJ whole genome shotgun (WGS) entry which is preliminary data.</text>
</comment>
<dbReference type="Pfam" id="PF15258">
    <property type="entry name" value="FAM222A"/>
    <property type="match status" value="1"/>
</dbReference>
<keyword evidence="3" id="KW-1185">Reference proteome</keyword>
<dbReference type="AlphaFoldDB" id="A0A315VIF6"/>
<evidence type="ECO:0000256" key="1">
    <source>
        <dbReference type="SAM" id="MobiDB-lite"/>
    </source>
</evidence>
<reference evidence="2 3" key="1">
    <citation type="journal article" date="2018" name="G3 (Bethesda)">
        <title>A High-Quality Reference Genome for the Invasive Mosquitofish Gambusia affinis Using a Chicago Library.</title>
        <authorList>
            <person name="Hoffberg S.L."/>
            <person name="Troendle N.J."/>
            <person name="Glenn T.C."/>
            <person name="Mahmud O."/>
            <person name="Louha S."/>
            <person name="Chalopin D."/>
            <person name="Bennetzen J.L."/>
            <person name="Mauricio R."/>
        </authorList>
    </citation>
    <scope>NUCLEOTIDE SEQUENCE [LARGE SCALE GENOMIC DNA]</scope>
    <source>
        <strain evidence="2">NE01/NJP1002.9</strain>
        <tissue evidence="2">Muscle</tissue>
    </source>
</reference>
<protein>
    <submittedName>
        <fullName evidence="2">Uncharacterized protein</fullName>
    </submittedName>
</protein>
<dbReference type="EMBL" id="NHOQ01001678">
    <property type="protein sequence ID" value="PWA23228.1"/>
    <property type="molecule type" value="Genomic_DNA"/>
</dbReference>
<organism evidence="2 3">
    <name type="scientific">Gambusia affinis</name>
    <name type="common">Western mosquitofish</name>
    <name type="synonym">Heterandria affinis</name>
    <dbReference type="NCBI Taxonomy" id="33528"/>
    <lineage>
        <taxon>Eukaryota</taxon>
        <taxon>Metazoa</taxon>
        <taxon>Chordata</taxon>
        <taxon>Craniata</taxon>
        <taxon>Vertebrata</taxon>
        <taxon>Euteleostomi</taxon>
        <taxon>Actinopterygii</taxon>
        <taxon>Neopterygii</taxon>
        <taxon>Teleostei</taxon>
        <taxon>Neoteleostei</taxon>
        <taxon>Acanthomorphata</taxon>
        <taxon>Ovalentaria</taxon>
        <taxon>Atherinomorphae</taxon>
        <taxon>Cyprinodontiformes</taxon>
        <taxon>Poeciliidae</taxon>
        <taxon>Poeciliinae</taxon>
        <taxon>Gambusia</taxon>
    </lineage>
</organism>
<dbReference type="PANTHER" id="PTHR16070">
    <property type="entry name" value="PROTEIN FAM222A-RELATED"/>
    <property type="match status" value="1"/>
</dbReference>
<feature type="compositionally biased region" description="Polar residues" evidence="1">
    <location>
        <begin position="257"/>
        <end position="266"/>
    </location>
</feature>
<dbReference type="Proteomes" id="UP000250572">
    <property type="component" value="Unassembled WGS sequence"/>
</dbReference>
<proteinExistence type="predicted"/>
<accession>A0A315VIF6</accession>
<gene>
    <name evidence="2" type="ORF">CCH79_00002166</name>
</gene>
<dbReference type="PANTHER" id="PTHR16070:SF1">
    <property type="entry name" value="PROTEIN FAM222B"/>
    <property type="match status" value="1"/>
</dbReference>